<dbReference type="RefSeq" id="WP_386759630.1">
    <property type="nucleotide sequence ID" value="NZ_JBHRXK010000006.1"/>
</dbReference>
<accession>A0ABV7RR66</accession>
<gene>
    <name evidence="2" type="ORF">ACFOLC_12690</name>
</gene>
<name>A0ABV7RR66_9GAMM</name>
<reference evidence="3" key="1">
    <citation type="journal article" date="2019" name="Int. J. Syst. Evol. Microbiol.">
        <title>The Global Catalogue of Microorganisms (GCM) 10K type strain sequencing project: providing services to taxonomists for standard genome sequencing and annotation.</title>
        <authorList>
            <consortium name="The Broad Institute Genomics Platform"/>
            <consortium name="The Broad Institute Genome Sequencing Center for Infectious Disease"/>
            <person name="Wu L."/>
            <person name="Ma J."/>
        </authorList>
    </citation>
    <scope>NUCLEOTIDE SEQUENCE [LARGE SCALE GENOMIC DNA]</scope>
    <source>
        <strain evidence="3">KCTC 42875</strain>
    </source>
</reference>
<proteinExistence type="predicted"/>
<evidence type="ECO:0000313" key="3">
    <source>
        <dbReference type="Proteomes" id="UP001595740"/>
    </source>
</evidence>
<sequence>MTGYSRYPRPVLWCWSLALLATLALMTGCRANPPPASVGLGEPGPNGPFDLAIHSYNYTDHYIDSFYVNGVWGGNVRVSKATSGGGGGACCVRWYPLLPPPKKYTVRWVADACKHQVEVGGGVFDNYKQHWKEQEVTLTTPVPARPEYFEVHFYKDGHVEVAITDVYSPPRLKLPVDERGRRPGVPDWPQCTAEQMRTYVD</sequence>
<evidence type="ECO:0000256" key="1">
    <source>
        <dbReference type="SAM" id="SignalP"/>
    </source>
</evidence>
<keyword evidence="3" id="KW-1185">Reference proteome</keyword>
<organism evidence="2 3">
    <name type="scientific">Lysobacter cavernae</name>
    <dbReference type="NCBI Taxonomy" id="1685901"/>
    <lineage>
        <taxon>Bacteria</taxon>
        <taxon>Pseudomonadati</taxon>
        <taxon>Pseudomonadota</taxon>
        <taxon>Gammaproteobacteria</taxon>
        <taxon>Lysobacterales</taxon>
        <taxon>Lysobacteraceae</taxon>
        <taxon>Lysobacter</taxon>
    </lineage>
</organism>
<feature type="signal peptide" evidence="1">
    <location>
        <begin position="1"/>
        <end position="31"/>
    </location>
</feature>
<evidence type="ECO:0000313" key="2">
    <source>
        <dbReference type="EMBL" id="MFC3551860.1"/>
    </source>
</evidence>
<feature type="chain" id="PRO_5046005704" evidence="1">
    <location>
        <begin position="32"/>
        <end position="201"/>
    </location>
</feature>
<dbReference type="Proteomes" id="UP001595740">
    <property type="component" value="Unassembled WGS sequence"/>
</dbReference>
<protein>
    <submittedName>
        <fullName evidence="2">DUF3304 domain-containing protein</fullName>
    </submittedName>
</protein>
<comment type="caution">
    <text evidence="2">The sequence shown here is derived from an EMBL/GenBank/DDBJ whole genome shotgun (WGS) entry which is preliminary data.</text>
</comment>
<dbReference type="EMBL" id="JBHRXK010000006">
    <property type="protein sequence ID" value="MFC3551860.1"/>
    <property type="molecule type" value="Genomic_DNA"/>
</dbReference>
<keyword evidence="1" id="KW-0732">Signal</keyword>
<dbReference type="InterPro" id="IPR021733">
    <property type="entry name" value="DUF3304"/>
</dbReference>
<dbReference type="Pfam" id="PF11745">
    <property type="entry name" value="DUF3304"/>
    <property type="match status" value="1"/>
</dbReference>
<dbReference type="PROSITE" id="PS51257">
    <property type="entry name" value="PROKAR_LIPOPROTEIN"/>
    <property type="match status" value="1"/>
</dbReference>